<evidence type="ECO:0000313" key="3">
    <source>
        <dbReference type="Proteomes" id="UP001175228"/>
    </source>
</evidence>
<organism evidence="2 3">
    <name type="scientific">Armillaria luteobubalina</name>
    <dbReference type="NCBI Taxonomy" id="153913"/>
    <lineage>
        <taxon>Eukaryota</taxon>
        <taxon>Fungi</taxon>
        <taxon>Dikarya</taxon>
        <taxon>Basidiomycota</taxon>
        <taxon>Agaricomycotina</taxon>
        <taxon>Agaricomycetes</taxon>
        <taxon>Agaricomycetidae</taxon>
        <taxon>Agaricales</taxon>
        <taxon>Marasmiineae</taxon>
        <taxon>Physalacriaceae</taxon>
        <taxon>Armillaria</taxon>
    </lineage>
</organism>
<accession>A0AA39QFW5</accession>
<feature type="domain" description="DUF6699" evidence="1">
    <location>
        <begin position="108"/>
        <end position="236"/>
    </location>
</feature>
<evidence type="ECO:0000313" key="2">
    <source>
        <dbReference type="EMBL" id="KAK0501676.1"/>
    </source>
</evidence>
<comment type="caution">
    <text evidence="2">The sequence shown here is derived from an EMBL/GenBank/DDBJ whole genome shotgun (WGS) entry which is preliminary data.</text>
</comment>
<proteinExistence type="predicted"/>
<dbReference type="InterPro" id="IPR046522">
    <property type="entry name" value="DUF6699"/>
</dbReference>
<dbReference type="EMBL" id="JAUEPU010000006">
    <property type="protein sequence ID" value="KAK0501676.1"/>
    <property type="molecule type" value="Genomic_DNA"/>
</dbReference>
<protein>
    <recommendedName>
        <fullName evidence="1">DUF6699 domain-containing protein</fullName>
    </recommendedName>
</protein>
<evidence type="ECO:0000259" key="1">
    <source>
        <dbReference type="Pfam" id="PF20415"/>
    </source>
</evidence>
<reference evidence="2" key="1">
    <citation type="submission" date="2023-06" db="EMBL/GenBank/DDBJ databases">
        <authorList>
            <consortium name="Lawrence Berkeley National Laboratory"/>
            <person name="Ahrendt S."/>
            <person name="Sahu N."/>
            <person name="Indic B."/>
            <person name="Wong-Bajracharya J."/>
            <person name="Merenyi Z."/>
            <person name="Ke H.-M."/>
            <person name="Monk M."/>
            <person name="Kocsube S."/>
            <person name="Drula E."/>
            <person name="Lipzen A."/>
            <person name="Balint B."/>
            <person name="Henrissat B."/>
            <person name="Andreopoulos B."/>
            <person name="Martin F.M."/>
            <person name="Harder C.B."/>
            <person name="Rigling D."/>
            <person name="Ford K.L."/>
            <person name="Foster G.D."/>
            <person name="Pangilinan J."/>
            <person name="Papanicolaou A."/>
            <person name="Barry K."/>
            <person name="LaButti K."/>
            <person name="Viragh M."/>
            <person name="Koriabine M."/>
            <person name="Yan M."/>
            <person name="Riley R."/>
            <person name="Champramary S."/>
            <person name="Plett K.L."/>
            <person name="Tsai I.J."/>
            <person name="Slot J."/>
            <person name="Sipos G."/>
            <person name="Plett J."/>
            <person name="Nagy L.G."/>
            <person name="Grigoriev I.V."/>
        </authorList>
    </citation>
    <scope>NUCLEOTIDE SEQUENCE</scope>
    <source>
        <strain evidence="2">HWK02</strain>
    </source>
</reference>
<dbReference type="AlphaFoldDB" id="A0AA39QFW5"/>
<keyword evidence="3" id="KW-1185">Reference proteome</keyword>
<sequence length="266" mass="30128">MSQIPRDGPIPPVLLPATQSSQQLEELALQLVARLRAQRIAPLPTRITLSRPDGKADDFPEFRDMMPDKWTIGSGYGPVLDLESVAKLRLHPLLHPILCPPSANKDHIIWNMIYSPTTAMCVRENGQDPFDKFCLVPATFPRVLRLHLVSRRHPWEFVVRAKDKSAGVTVGDMLTALFRYLSVGLNEIDLQSTSIEHRQAITSAHETRVQTLQPEEELDITVLDWMVDRTHFAGFVHDIEYLERQFHDTPSNLHFVLCSESGPISV</sequence>
<name>A0AA39QFW5_9AGAR</name>
<dbReference type="Pfam" id="PF20415">
    <property type="entry name" value="DUF6699"/>
    <property type="match status" value="1"/>
</dbReference>
<dbReference type="Proteomes" id="UP001175228">
    <property type="component" value="Unassembled WGS sequence"/>
</dbReference>
<gene>
    <name evidence="2" type="ORF">EDD18DRAFT_1101411</name>
</gene>